<proteinExistence type="predicted"/>
<gene>
    <name evidence="3" type="ORF">ACJMK2_028238</name>
</gene>
<organism evidence="3 4">
    <name type="scientific">Sinanodonta woodiana</name>
    <name type="common">Chinese pond mussel</name>
    <name type="synonym">Anodonta woodiana</name>
    <dbReference type="NCBI Taxonomy" id="1069815"/>
    <lineage>
        <taxon>Eukaryota</taxon>
        <taxon>Metazoa</taxon>
        <taxon>Spiralia</taxon>
        <taxon>Lophotrochozoa</taxon>
        <taxon>Mollusca</taxon>
        <taxon>Bivalvia</taxon>
        <taxon>Autobranchia</taxon>
        <taxon>Heteroconchia</taxon>
        <taxon>Palaeoheterodonta</taxon>
        <taxon>Unionida</taxon>
        <taxon>Unionoidea</taxon>
        <taxon>Unionidae</taxon>
        <taxon>Unioninae</taxon>
        <taxon>Sinanodonta</taxon>
    </lineage>
</organism>
<dbReference type="Proteomes" id="UP001634394">
    <property type="component" value="Unassembled WGS sequence"/>
</dbReference>
<accession>A0ABD3X8D6</accession>
<feature type="domain" description="BTB" evidence="2">
    <location>
        <begin position="30"/>
        <end position="92"/>
    </location>
</feature>
<comment type="caution">
    <text evidence="3">The sequence shown here is derived from an EMBL/GenBank/DDBJ whole genome shotgun (WGS) entry which is preliminary data.</text>
</comment>
<dbReference type="Gene3D" id="3.30.710.10">
    <property type="entry name" value="Potassium Channel Kv1.1, Chain A"/>
    <property type="match status" value="1"/>
</dbReference>
<evidence type="ECO:0000256" key="1">
    <source>
        <dbReference type="SAM" id="MobiDB-lite"/>
    </source>
</evidence>
<dbReference type="SMART" id="SM00225">
    <property type="entry name" value="BTB"/>
    <property type="match status" value="1"/>
</dbReference>
<dbReference type="AlphaFoldDB" id="A0ABD3X8D6"/>
<evidence type="ECO:0000313" key="4">
    <source>
        <dbReference type="Proteomes" id="UP001634394"/>
    </source>
</evidence>
<evidence type="ECO:0000259" key="2">
    <source>
        <dbReference type="PROSITE" id="PS50097"/>
    </source>
</evidence>
<dbReference type="CDD" id="cd18186">
    <property type="entry name" value="BTB_POZ_ZBTB_KLHL-like"/>
    <property type="match status" value="1"/>
</dbReference>
<dbReference type="PROSITE" id="PS50097">
    <property type="entry name" value="BTB"/>
    <property type="match status" value="1"/>
</dbReference>
<dbReference type="InterPro" id="IPR000210">
    <property type="entry name" value="BTB/POZ_dom"/>
</dbReference>
<feature type="region of interest" description="Disordered" evidence="1">
    <location>
        <begin position="1"/>
        <end position="24"/>
    </location>
</feature>
<protein>
    <recommendedName>
        <fullName evidence="2">BTB domain-containing protein</fullName>
    </recommendedName>
</protein>
<reference evidence="3 4" key="1">
    <citation type="submission" date="2024-11" db="EMBL/GenBank/DDBJ databases">
        <title>Chromosome-level genome assembly of the freshwater bivalve Anodonta woodiana.</title>
        <authorList>
            <person name="Chen X."/>
        </authorList>
    </citation>
    <scope>NUCLEOTIDE SEQUENCE [LARGE SCALE GENOMIC DNA]</scope>
    <source>
        <strain evidence="3">MN2024</strain>
        <tissue evidence="3">Gills</tissue>
    </source>
</reference>
<sequence>MKTIPLPSTKKFKSDPEQSEKNNSEISHWTDLQLKVEYKELYVPKSFLAMVSPVFRLMFESDFKEKDIDELPLPGKKYEDVLIFLKCTHPGKRLKVTYDIVPKVLPLAHEYQVQWLIDDCSSLMIMQMTGSPSLFPISTLCTKYCNICIMAEKYDLTSVVARCMEVISSINYLFYKDLT</sequence>
<evidence type="ECO:0000313" key="3">
    <source>
        <dbReference type="EMBL" id="KAL3881846.1"/>
    </source>
</evidence>
<dbReference type="PANTHER" id="PTHR22744">
    <property type="entry name" value="HELIX LOOP HELIX PROTEIN 21-RELATED"/>
    <property type="match status" value="1"/>
</dbReference>
<dbReference type="Pfam" id="PF00651">
    <property type="entry name" value="BTB"/>
    <property type="match status" value="1"/>
</dbReference>
<keyword evidence="4" id="KW-1185">Reference proteome</keyword>
<dbReference type="EMBL" id="JBJQND010000003">
    <property type="protein sequence ID" value="KAL3881846.1"/>
    <property type="molecule type" value="Genomic_DNA"/>
</dbReference>
<feature type="compositionally biased region" description="Basic and acidic residues" evidence="1">
    <location>
        <begin position="12"/>
        <end position="23"/>
    </location>
</feature>
<dbReference type="PANTHER" id="PTHR22744:SF17">
    <property type="entry name" value="BTB DOMAIN-CONTAINING PROTEIN"/>
    <property type="match status" value="1"/>
</dbReference>
<dbReference type="SUPFAM" id="SSF54695">
    <property type="entry name" value="POZ domain"/>
    <property type="match status" value="1"/>
</dbReference>
<dbReference type="InterPro" id="IPR011333">
    <property type="entry name" value="SKP1/BTB/POZ_sf"/>
</dbReference>
<name>A0ABD3X8D6_SINWO</name>